<protein>
    <submittedName>
        <fullName evidence="1">p18</fullName>
    </submittedName>
</protein>
<keyword evidence="2" id="KW-1185">Reference proteome</keyword>
<dbReference type="EMBL" id="KX151395">
    <property type="protein sequence ID" value="APO13963.1"/>
    <property type="molecule type" value="Genomic_DNA"/>
</dbReference>
<dbReference type="KEGG" id="vg:30685083"/>
<reference evidence="1 2" key="1">
    <citation type="submission" date="2016-04" db="EMBL/GenBank/DDBJ databases">
        <title>Sequence analysis of the Plodia interpunctella granulovirus genome: Discovery of an unusual inhibitor-of-apoptosis (IAP) gene.</title>
        <authorList>
            <person name="Harrison R.L."/>
            <person name="Rowley D.L."/>
            <person name="Funk C.J."/>
        </authorList>
    </citation>
    <scope>NUCLEOTIDE SEQUENCE [LARGE SCALE GENOMIC DNA]</scope>
    <source>
        <strain evidence="1">Cambridge</strain>
    </source>
</reference>
<organism evidence="1 2">
    <name type="scientific">Plodia interpunctella granulovirus</name>
    <dbReference type="NCBI Taxonomy" id="262175"/>
    <lineage>
        <taxon>Viruses</taxon>
        <taxon>Viruses incertae sedis</taxon>
        <taxon>Naldaviricetes</taxon>
        <taxon>Lefavirales</taxon>
        <taxon>Baculoviridae</taxon>
        <taxon>Betabaculovirus</taxon>
        <taxon>Betabaculovirus plinterpunctellae</taxon>
    </lineage>
</organism>
<evidence type="ECO:0000313" key="2">
    <source>
        <dbReference type="Proteomes" id="UP000204293"/>
    </source>
</evidence>
<proteinExistence type="predicted"/>
<name>A0A1L5JGN5_9BBAC</name>
<dbReference type="InterPro" id="IPR007773">
    <property type="entry name" value="AcMNPV_P18"/>
</dbReference>
<dbReference type="Proteomes" id="UP000204293">
    <property type="component" value="Segment"/>
</dbReference>
<accession>A0A1L5JGN5</accession>
<dbReference type="GeneID" id="30685083"/>
<dbReference type="Pfam" id="PF05081">
    <property type="entry name" value="AcMNPV_P18"/>
    <property type="match status" value="1"/>
</dbReference>
<dbReference type="RefSeq" id="YP_009330211.1">
    <property type="nucleotide sequence ID" value="NC_032255.1"/>
</dbReference>
<dbReference type="OrthoDB" id="11558at10239"/>
<evidence type="ECO:0000313" key="1">
    <source>
        <dbReference type="EMBL" id="APO13963.1"/>
    </source>
</evidence>
<sequence length="165" mass="19501">MSSTLNLYTFRPHNTFCNDDAEDREDYFIQGLVEALHDDRKNKFACFLELKREQLYWLNKLCRGLMECCQGNYYKNHALLDMLNIYKMYQEEFQDDTAAFDLEVKQLMRSMVKSTFLLFSCATQVVVFIQSPIDESDLLTNLLLDLEKEGYITLMKIVRIKTSIE</sequence>